<sequence>MPIGRVIKKVTHSLAIIPVTSAVARRYALATGINALQMLGQRTGDRQEELRQFSVIAAVDEDNDSTPSLVYDRFFNHGSTDDARTMTNISPREINTLWTNLLDHMTNHWNVGRDKRSQFAAKDVFFMMLLVLKNGGMWDMAARVFNVPPPTLIQTVTKFHHVATPKQYDEHVAARAHDPNMHFRVQSSCRQQWREKSVLQRQAPTPWTEGVGVGCFRGFSINCTDIANGNVEDIQVFRLNLAFHQKMRVRTEHDLAIEDHGPMKAQFSHE</sequence>
<organism evidence="1">
    <name type="scientific">Albugo laibachii Nc14</name>
    <dbReference type="NCBI Taxonomy" id="890382"/>
    <lineage>
        <taxon>Eukaryota</taxon>
        <taxon>Sar</taxon>
        <taxon>Stramenopiles</taxon>
        <taxon>Oomycota</taxon>
        <taxon>Peronosporomycetes</taxon>
        <taxon>Albuginales</taxon>
        <taxon>Albuginaceae</taxon>
        <taxon>Albugo</taxon>
    </lineage>
</organism>
<dbReference type="AlphaFoldDB" id="F0WJ51"/>
<proteinExistence type="predicted"/>
<protein>
    <submittedName>
        <fullName evidence="1">AlNc14C118G6582 protein</fullName>
    </submittedName>
</protein>
<dbReference type="HOGENOM" id="CLU_078947_1_0_1"/>
<name>F0WJ51_9STRA</name>
<dbReference type="EMBL" id="FR824163">
    <property type="protein sequence ID" value="CCA21297.1"/>
    <property type="molecule type" value="Genomic_DNA"/>
</dbReference>
<gene>
    <name evidence="1" type="primary">AlNc14C118G6582</name>
    <name evidence="1" type="ORF">ALNC14_074400</name>
</gene>
<reference evidence="1" key="2">
    <citation type="submission" date="2011-02" db="EMBL/GenBank/DDBJ databases">
        <authorList>
            <person name="MacLean D."/>
        </authorList>
    </citation>
    <scope>NUCLEOTIDE SEQUENCE</scope>
</reference>
<evidence type="ECO:0000313" key="1">
    <source>
        <dbReference type="EMBL" id="CCA21297.1"/>
    </source>
</evidence>
<reference evidence="1" key="1">
    <citation type="journal article" date="2011" name="PLoS Biol.">
        <title>Gene gain and loss during evolution of obligate parasitism in the white rust pathogen of Arabidopsis thaliana.</title>
        <authorList>
            <person name="Kemen E."/>
            <person name="Gardiner A."/>
            <person name="Schultz-Larsen T."/>
            <person name="Kemen A.C."/>
            <person name="Balmuth A.L."/>
            <person name="Robert-Seilaniantz A."/>
            <person name="Bailey K."/>
            <person name="Holub E."/>
            <person name="Studholme D.J."/>
            <person name="Maclean D."/>
            <person name="Jones J.D."/>
        </authorList>
    </citation>
    <scope>NUCLEOTIDE SEQUENCE</scope>
</reference>
<accession>F0WJ51</accession>